<evidence type="ECO:0000256" key="2">
    <source>
        <dbReference type="ARBA" id="ARBA00022801"/>
    </source>
</evidence>
<accession>A0A2P1EM87</accession>
<dbReference type="PANTHER" id="PTHR16222">
    <property type="entry name" value="ADP-RIBOSYLGLYCOHYDROLASE"/>
    <property type="match status" value="1"/>
</dbReference>
<dbReference type="GO" id="GO:0016787">
    <property type="term" value="F:hydrolase activity"/>
    <property type="evidence" value="ECO:0007669"/>
    <property type="project" value="UniProtKB-KW"/>
</dbReference>
<dbReference type="Gene3D" id="1.10.4080.10">
    <property type="entry name" value="ADP-ribosylation/Crystallin J1"/>
    <property type="match status" value="1"/>
</dbReference>
<evidence type="ECO:0000313" key="3">
    <source>
        <dbReference type="EMBL" id="AVL94968.1"/>
    </source>
</evidence>
<evidence type="ECO:0000313" key="4">
    <source>
        <dbReference type="Proteomes" id="UP000289600"/>
    </source>
</evidence>
<sequence length="324" mass="37102">MNNLPKIRARYSIFGAIVGDSLGSSFEFMKNPEVKNKLISCNYLNDGLIGMGPFELLPGQFTDDTEMALCIMSVIVKNSGEYNQQLVAEKYYQWFLSNPFDMGKTTKNSVSQPKCSLMINAAKKYNYQSMSNGSLMRLFGLVSMYYNRNINDLTSAVLEDVVLTHSNPEMVKISVIYSVALWKAIQGESVEKIYKWIEKKSSYSDLVKNLCIAVNNNDDQFIYNFHTYELKDIDSELFGFVGFAFWLMLRCLKYHNNYKDAILYVVEYGGDTDTNACIVGAMMGALYPDTIPKHWIKNILECRAKKRISDFPIVNPEIWTQWLP</sequence>
<name>A0A2P1EM87_9VIRU</name>
<comment type="similarity">
    <text evidence="1">Belongs to the ADP-ribosylglycohydrolase family.</text>
</comment>
<dbReference type="GO" id="GO:0016740">
    <property type="term" value="F:transferase activity"/>
    <property type="evidence" value="ECO:0007669"/>
    <property type="project" value="UniProtKB-KW"/>
</dbReference>
<dbReference type="Pfam" id="PF03747">
    <property type="entry name" value="ADP_ribosyl_GH"/>
    <property type="match status" value="1"/>
</dbReference>
<dbReference type="EMBL" id="MG807320">
    <property type="protein sequence ID" value="AVL94968.1"/>
    <property type="molecule type" value="Genomic_DNA"/>
</dbReference>
<keyword evidence="4" id="KW-1185">Reference proteome</keyword>
<protein>
    <submittedName>
        <fullName evidence="3">ADP-ribosyltransferase</fullName>
    </submittedName>
</protein>
<dbReference type="InterPro" id="IPR036705">
    <property type="entry name" value="Ribosyl_crysJ1_sf"/>
</dbReference>
<keyword evidence="2" id="KW-0378">Hydrolase</keyword>
<keyword evidence="3" id="KW-0808">Transferase</keyword>
<organism evidence="3 4">
    <name type="scientific">Moumouvirus australiensis</name>
    <dbReference type="NCBI Taxonomy" id="2109587"/>
    <lineage>
        <taxon>Viruses</taxon>
        <taxon>Varidnaviria</taxon>
        <taxon>Bamfordvirae</taxon>
        <taxon>Nucleocytoviricota</taxon>
        <taxon>Megaviricetes</taxon>
        <taxon>Imitervirales</taxon>
        <taxon>Mimiviridae</taxon>
        <taxon>Megamimivirinae</taxon>
        <taxon>Moumouvirus</taxon>
        <taxon>Moumouvirus australiense</taxon>
    </lineage>
</organism>
<dbReference type="PANTHER" id="PTHR16222:SF24">
    <property type="entry name" value="ADP-RIBOSYLHYDROLASE ARH3"/>
    <property type="match status" value="1"/>
</dbReference>
<dbReference type="Proteomes" id="UP000289600">
    <property type="component" value="Segment"/>
</dbReference>
<evidence type="ECO:0000256" key="1">
    <source>
        <dbReference type="ARBA" id="ARBA00010702"/>
    </source>
</evidence>
<gene>
    <name evidence="3" type="ORF">mc_582</name>
</gene>
<dbReference type="InterPro" id="IPR050792">
    <property type="entry name" value="ADP-ribosylglycohydrolase"/>
</dbReference>
<dbReference type="InterPro" id="IPR005502">
    <property type="entry name" value="Ribosyl_crysJ1"/>
</dbReference>
<dbReference type="SUPFAM" id="SSF101478">
    <property type="entry name" value="ADP-ribosylglycohydrolase"/>
    <property type="match status" value="1"/>
</dbReference>
<reference evidence="4" key="1">
    <citation type="submission" date="2018-01" db="EMBL/GenBank/DDBJ databases">
        <title>Testimony of 'menage a trois' revealed by the proteome of Megavirus virophage.</title>
        <authorList>
            <person name="Jeudy S."/>
            <person name="Bertaux L."/>
            <person name="Alempic J.-M."/>
            <person name="Lartigue A."/>
            <person name="Legendre M."/>
            <person name="Philippe N."/>
            <person name="Beucher L."/>
            <person name="Biondi E."/>
            <person name="Juul S."/>
            <person name="Turner D."/>
            <person name="Coute Y."/>
            <person name="Claverie J.-M."/>
            <person name="Abergel C."/>
        </authorList>
    </citation>
    <scope>NUCLEOTIDE SEQUENCE [LARGE SCALE GENOMIC DNA]</scope>
</reference>
<proteinExistence type="inferred from homology"/>